<dbReference type="InParanoid" id="A0A1Z5JPF4"/>
<feature type="compositionally biased region" description="Polar residues" evidence="1">
    <location>
        <begin position="221"/>
        <end position="233"/>
    </location>
</feature>
<feature type="compositionally biased region" description="Polar residues" evidence="1">
    <location>
        <begin position="192"/>
        <end position="202"/>
    </location>
</feature>
<dbReference type="Proteomes" id="UP000198406">
    <property type="component" value="Unassembled WGS sequence"/>
</dbReference>
<evidence type="ECO:0000313" key="3">
    <source>
        <dbReference type="Proteomes" id="UP000198406"/>
    </source>
</evidence>
<protein>
    <submittedName>
        <fullName evidence="2">Uncharacterized protein</fullName>
    </submittedName>
</protein>
<keyword evidence="3" id="KW-1185">Reference proteome</keyword>
<organism evidence="2 3">
    <name type="scientific">Fistulifera solaris</name>
    <name type="common">Oleaginous diatom</name>
    <dbReference type="NCBI Taxonomy" id="1519565"/>
    <lineage>
        <taxon>Eukaryota</taxon>
        <taxon>Sar</taxon>
        <taxon>Stramenopiles</taxon>
        <taxon>Ochrophyta</taxon>
        <taxon>Bacillariophyta</taxon>
        <taxon>Bacillariophyceae</taxon>
        <taxon>Bacillariophycidae</taxon>
        <taxon>Naviculales</taxon>
        <taxon>Naviculaceae</taxon>
        <taxon>Fistulifera</taxon>
    </lineage>
</organism>
<comment type="caution">
    <text evidence="2">The sequence shown here is derived from an EMBL/GenBank/DDBJ whole genome shotgun (WGS) entry which is preliminary data.</text>
</comment>
<gene>
    <name evidence="2" type="ORF">FisN_3Hu123</name>
</gene>
<name>A0A1Z5JPF4_FISSO</name>
<feature type="region of interest" description="Disordered" evidence="1">
    <location>
        <begin position="219"/>
        <end position="252"/>
    </location>
</feature>
<evidence type="ECO:0000256" key="1">
    <source>
        <dbReference type="SAM" id="MobiDB-lite"/>
    </source>
</evidence>
<accession>A0A1Z5JPF4</accession>
<dbReference type="AlphaFoldDB" id="A0A1Z5JPF4"/>
<proteinExistence type="predicted"/>
<reference evidence="2 3" key="1">
    <citation type="journal article" date="2015" name="Plant Cell">
        <title>Oil accumulation by the oleaginous diatom Fistulifera solaris as revealed by the genome and transcriptome.</title>
        <authorList>
            <person name="Tanaka T."/>
            <person name="Maeda Y."/>
            <person name="Veluchamy A."/>
            <person name="Tanaka M."/>
            <person name="Abida H."/>
            <person name="Marechal E."/>
            <person name="Bowler C."/>
            <person name="Muto M."/>
            <person name="Sunaga Y."/>
            <person name="Tanaka M."/>
            <person name="Yoshino T."/>
            <person name="Taniguchi T."/>
            <person name="Fukuda Y."/>
            <person name="Nemoto M."/>
            <person name="Matsumoto M."/>
            <person name="Wong P.S."/>
            <person name="Aburatani S."/>
            <person name="Fujibuchi W."/>
        </authorList>
    </citation>
    <scope>NUCLEOTIDE SEQUENCE [LARGE SCALE GENOMIC DNA]</scope>
    <source>
        <strain evidence="2 3">JPCC DA0580</strain>
    </source>
</reference>
<sequence>MKTSPTLILKPPSLRVSAVQIGKGNKVHIDDDITESTTKCDESWNSLSGKSLASECRSMFAVDSPSTSARKGKNFTGRHFKSVRKTVNTHNSQIGQNQANAVLRKSNVNGKNTESRLTSSTSVTGLEANVEQDMALVAVKNPTAFSIFQLQSRRGIARENTGYLPPDFRSMPNTRGARRYTSERTSPAHAHNATSSRQQQSDRALFLSKSDHAVQRYPFQPQVQAQSPLVVSNPSRKSPRKSPLKENTVLRGPVITRQASQQAVMAIGCDRRSPRRAISEAGATSLFQPNSTSAGPRSTRCTSALGSGSSVQKQQAARKTVHELDVCSPVARSYTCHDTLNQLLQKYEKLMFDTNE</sequence>
<dbReference type="EMBL" id="BDSP01000095">
    <property type="protein sequence ID" value="GAX15651.1"/>
    <property type="molecule type" value="Genomic_DNA"/>
</dbReference>
<feature type="region of interest" description="Disordered" evidence="1">
    <location>
        <begin position="160"/>
        <end position="202"/>
    </location>
</feature>
<evidence type="ECO:0000313" key="2">
    <source>
        <dbReference type="EMBL" id="GAX15651.1"/>
    </source>
</evidence>